<evidence type="ECO:0000259" key="2">
    <source>
        <dbReference type="Pfam" id="PF07885"/>
    </source>
</evidence>
<dbReference type="Pfam" id="PF07885">
    <property type="entry name" value="Ion_trans_2"/>
    <property type="match status" value="1"/>
</dbReference>
<protein>
    <submittedName>
        <fullName evidence="3">Ion channel</fullName>
    </submittedName>
</protein>
<evidence type="ECO:0000313" key="3">
    <source>
        <dbReference type="EMBL" id="PCO04124.1"/>
    </source>
</evidence>
<feature type="transmembrane region" description="Helical" evidence="1">
    <location>
        <begin position="115"/>
        <end position="137"/>
    </location>
</feature>
<organism evidence="3 4">
    <name type="scientific">Microbulbifer flavimaris</name>
    <dbReference type="NCBI Taxonomy" id="1781068"/>
    <lineage>
        <taxon>Bacteria</taxon>
        <taxon>Pseudomonadati</taxon>
        <taxon>Pseudomonadota</taxon>
        <taxon>Gammaproteobacteria</taxon>
        <taxon>Cellvibrionales</taxon>
        <taxon>Microbulbiferaceae</taxon>
        <taxon>Microbulbifer</taxon>
    </lineage>
</organism>
<proteinExistence type="predicted"/>
<dbReference type="EMBL" id="LRFG02000008">
    <property type="protein sequence ID" value="PCO04124.1"/>
    <property type="molecule type" value="Genomic_DNA"/>
</dbReference>
<keyword evidence="1" id="KW-1133">Transmembrane helix</keyword>
<feature type="transmembrane region" description="Helical" evidence="1">
    <location>
        <begin position="6"/>
        <end position="30"/>
    </location>
</feature>
<dbReference type="InterPro" id="IPR013099">
    <property type="entry name" value="K_chnl_dom"/>
</dbReference>
<keyword evidence="4" id="KW-1185">Reference proteome</keyword>
<dbReference type="Proteomes" id="UP000218427">
    <property type="component" value="Unassembled WGS sequence"/>
</dbReference>
<dbReference type="Gene3D" id="1.10.287.70">
    <property type="match status" value="1"/>
</dbReference>
<feature type="transmembrane region" description="Helical" evidence="1">
    <location>
        <begin position="85"/>
        <end position="103"/>
    </location>
</feature>
<name>A0ABX4HVJ2_9GAMM</name>
<evidence type="ECO:0000256" key="1">
    <source>
        <dbReference type="SAM" id="Phobius"/>
    </source>
</evidence>
<keyword evidence="1" id="KW-0812">Transmembrane</keyword>
<gene>
    <name evidence="3" type="ORF">AWR36_015705</name>
</gene>
<feature type="transmembrane region" description="Helical" evidence="1">
    <location>
        <begin position="51"/>
        <end position="73"/>
    </location>
</feature>
<comment type="caution">
    <text evidence="3">The sequence shown here is derived from an EMBL/GenBank/DDBJ whole genome shotgun (WGS) entry which is preliminary data.</text>
</comment>
<evidence type="ECO:0000313" key="4">
    <source>
        <dbReference type="Proteomes" id="UP000218427"/>
    </source>
</evidence>
<keyword evidence="1" id="KW-0472">Membrane</keyword>
<dbReference type="RefSeq" id="WP_067087323.1">
    <property type="nucleotide sequence ID" value="NZ_LRFG02000008.1"/>
</dbReference>
<feature type="domain" description="Potassium channel" evidence="2">
    <location>
        <begin position="63"/>
        <end position="134"/>
    </location>
</feature>
<sequence length="145" mass="15825">MLFKILVASLLITLTTAVHALAMVAAIQVLRSLCNLNPARPMLLYNRPMMVSAVVLLMFLASVLEVLIWAGAYLHLGLFDALEPAMYFSMVTFTTLGYGDLVLEEDWRLLASFQAANGIIIFGWTTAVVIAVVQRVYGWTGAGGD</sequence>
<reference evidence="3" key="1">
    <citation type="submission" date="2017-08" db="EMBL/GenBank/DDBJ databases">
        <title>Microbulbifer marisrubri sp. nov., a halophilic alphaproteobacterium isolated from marine sediment of the Yellow Sea, China.</title>
        <authorList>
            <person name="Zhang G."/>
            <person name="Xiong Q."/>
        </authorList>
    </citation>
    <scope>NUCLEOTIDE SEQUENCE [LARGE SCALE GENOMIC DNA]</scope>
    <source>
        <strain evidence="3">WRN-8</strain>
    </source>
</reference>
<accession>A0ABX4HVJ2</accession>
<dbReference type="SUPFAM" id="SSF81324">
    <property type="entry name" value="Voltage-gated potassium channels"/>
    <property type="match status" value="1"/>
</dbReference>